<dbReference type="AlphaFoldDB" id="A0AAV4WE36"/>
<keyword evidence="2" id="KW-1185">Reference proteome</keyword>
<evidence type="ECO:0000313" key="2">
    <source>
        <dbReference type="Proteomes" id="UP001054945"/>
    </source>
</evidence>
<feature type="non-terminal residue" evidence="1">
    <location>
        <position position="1"/>
    </location>
</feature>
<accession>A0AAV4WE36</accession>
<dbReference type="EMBL" id="BPLR01016002">
    <property type="protein sequence ID" value="GIY80345.1"/>
    <property type="molecule type" value="Genomic_DNA"/>
</dbReference>
<dbReference type="Proteomes" id="UP001054945">
    <property type="component" value="Unassembled WGS sequence"/>
</dbReference>
<gene>
    <name evidence="1" type="ORF">CEXT_421261</name>
</gene>
<protein>
    <submittedName>
        <fullName evidence="1">Uncharacterized protein</fullName>
    </submittedName>
</protein>
<proteinExistence type="predicted"/>
<name>A0AAV4WE36_CAEEX</name>
<comment type="caution">
    <text evidence="1">The sequence shown here is derived from an EMBL/GenBank/DDBJ whole genome shotgun (WGS) entry which is preliminary data.</text>
</comment>
<sequence>LDCRKDENQCGENLVRCEQNHTIDAEFDIKTVDKAAHFSPPRNSRGGKIESLPPWQNRSLNWLN</sequence>
<evidence type="ECO:0000313" key="1">
    <source>
        <dbReference type="EMBL" id="GIY80345.1"/>
    </source>
</evidence>
<organism evidence="1 2">
    <name type="scientific">Caerostris extrusa</name>
    <name type="common">Bark spider</name>
    <name type="synonym">Caerostris bankana</name>
    <dbReference type="NCBI Taxonomy" id="172846"/>
    <lineage>
        <taxon>Eukaryota</taxon>
        <taxon>Metazoa</taxon>
        <taxon>Ecdysozoa</taxon>
        <taxon>Arthropoda</taxon>
        <taxon>Chelicerata</taxon>
        <taxon>Arachnida</taxon>
        <taxon>Araneae</taxon>
        <taxon>Araneomorphae</taxon>
        <taxon>Entelegynae</taxon>
        <taxon>Araneoidea</taxon>
        <taxon>Araneidae</taxon>
        <taxon>Caerostris</taxon>
    </lineage>
</organism>
<reference evidence="1 2" key="1">
    <citation type="submission" date="2021-06" db="EMBL/GenBank/DDBJ databases">
        <title>Caerostris extrusa draft genome.</title>
        <authorList>
            <person name="Kono N."/>
            <person name="Arakawa K."/>
        </authorList>
    </citation>
    <scope>NUCLEOTIDE SEQUENCE [LARGE SCALE GENOMIC DNA]</scope>
</reference>